<dbReference type="PIRSF" id="PIRSF005719">
    <property type="entry name" value="SMC"/>
    <property type="match status" value="1"/>
</dbReference>
<dbReference type="RefSeq" id="WP_156227326.1">
    <property type="nucleotide sequence ID" value="NZ_CP046415.1"/>
</dbReference>
<dbReference type="HAMAP" id="MF_01894">
    <property type="entry name" value="Smc_prok"/>
    <property type="match status" value="1"/>
</dbReference>
<dbReference type="Gene3D" id="3.40.50.300">
    <property type="entry name" value="P-loop containing nucleotide triphosphate hydrolases"/>
    <property type="match status" value="2"/>
</dbReference>
<comment type="function">
    <text evidence="6">Required for chromosome condensation and partitioning.</text>
</comment>
<feature type="coiled-coil region" evidence="6">
    <location>
        <begin position="184"/>
        <end position="221"/>
    </location>
</feature>
<evidence type="ECO:0000256" key="7">
    <source>
        <dbReference type="SAM" id="MobiDB-lite"/>
    </source>
</evidence>
<dbReference type="GO" id="GO:0005524">
    <property type="term" value="F:ATP binding"/>
    <property type="evidence" value="ECO:0007669"/>
    <property type="project" value="UniProtKB-UniRule"/>
</dbReference>
<keyword evidence="1 6" id="KW-0963">Cytoplasm</keyword>
<evidence type="ECO:0000256" key="3">
    <source>
        <dbReference type="ARBA" id="ARBA00022840"/>
    </source>
</evidence>
<keyword evidence="5 6" id="KW-0238">DNA-binding</keyword>
<feature type="region of interest" description="Disordered" evidence="7">
    <location>
        <begin position="314"/>
        <end position="349"/>
    </location>
</feature>
<evidence type="ECO:0000256" key="2">
    <source>
        <dbReference type="ARBA" id="ARBA00022741"/>
    </source>
</evidence>
<feature type="binding site" evidence="6">
    <location>
        <begin position="32"/>
        <end position="39"/>
    </location>
    <ligand>
        <name>ATP</name>
        <dbReference type="ChEBI" id="CHEBI:30616"/>
    </ligand>
</feature>
<feature type="compositionally biased region" description="Basic and acidic residues" evidence="7">
    <location>
        <begin position="890"/>
        <end position="905"/>
    </location>
</feature>
<feature type="compositionally biased region" description="Basic and acidic residues" evidence="7">
    <location>
        <begin position="472"/>
        <end position="489"/>
    </location>
</feature>
<evidence type="ECO:0000256" key="4">
    <source>
        <dbReference type="ARBA" id="ARBA00023054"/>
    </source>
</evidence>
<dbReference type="InterPro" id="IPR011890">
    <property type="entry name" value="SMC_prok"/>
</dbReference>
<protein>
    <recommendedName>
        <fullName evidence="6">Chromosome partition protein Smc</fullName>
    </recommendedName>
</protein>
<comment type="domain">
    <text evidence="6">Contains large globular domains required for ATP hydrolysis at each terminus and a third globular domain forming a flexible hinge near the middle of the molecule. These domains are separated by coiled-coil structures.</text>
</comment>
<dbReference type="PANTHER" id="PTHR43977">
    <property type="entry name" value="STRUCTURAL MAINTENANCE OF CHROMOSOMES PROTEIN 3"/>
    <property type="match status" value="1"/>
</dbReference>
<dbReference type="GO" id="GO:0006260">
    <property type="term" value="P:DNA replication"/>
    <property type="evidence" value="ECO:0007669"/>
    <property type="project" value="UniProtKB-UniRule"/>
</dbReference>
<feature type="domain" description="RecF/RecN/SMC N-terminal" evidence="8">
    <location>
        <begin position="3"/>
        <end position="1141"/>
    </location>
</feature>
<reference evidence="9 10" key="1">
    <citation type="submission" date="2019-11" db="EMBL/GenBank/DDBJ databases">
        <authorList>
            <person name="Zhang J."/>
            <person name="Sun C."/>
        </authorList>
    </citation>
    <scope>NUCLEOTIDE SEQUENCE [LARGE SCALE GENOMIC DNA]</scope>
    <source>
        <strain evidence="10">sp2</strain>
    </source>
</reference>
<proteinExistence type="inferred from homology"/>
<evidence type="ECO:0000256" key="1">
    <source>
        <dbReference type="ARBA" id="ARBA00022490"/>
    </source>
</evidence>
<keyword evidence="4 6" id="KW-0175">Coiled coil</keyword>
<dbReference type="InterPro" id="IPR003395">
    <property type="entry name" value="RecF/RecN/SMC_N"/>
</dbReference>
<dbReference type="GO" id="GO:0016887">
    <property type="term" value="F:ATP hydrolysis activity"/>
    <property type="evidence" value="ECO:0007669"/>
    <property type="project" value="InterPro"/>
</dbReference>
<keyword evidence="10" id="KW-1185">Reference proteome</keyword>
<evidence type="ECO:0000256" key="5">
    <source>
        <dbReference type="ARBA" id="ARBA00023125"/>
    </source>
</evidence>
<feature type="region of interest" description="Disordered" evidence="7">
    <location>
        <begin position="819"/>
        <end position="905"/>
    </location>
</feature>
<comment type="similarity">
    <text evidence="6">Belongs to the SMC family.</text>
</comment>
<accession>A0A6I6CY02</accession>
<dbReference type="GO" id="GO:0030261">
    <property type="term" value="P:chromosome condensation"/>
    <property type="evidence" value="ECO:0007669"/>
    <property type="project" value="InterPro"/>
</dbReference>
<dbReference type="CDD" id="cd03278">
    <property type="entry name" value="ABC_SMC_barmotin"/>
    <property type="match status" value="1"/>
</dbReference>
<dbReference type="Proteomes" id="UP000427716">
    <property type="component" value="Chromosome"/>
</dbReference>
<dbReference type="Pfam" id="PF02463">
    <property type="entry name" value="SMC_N"/>
    <property type="match status" value="1"/>
</dbReference>
<dbReference type="GO" id="GO:0005737">
    <property type="term" value="C:cytoplasm"/>
    <property type="evidence" value="ECO:0007669"/>
    <property type="project" value="UniProtKB-SubCell"/>
</dbReference>
<dbReference type="EMBL" id="CP046415">
    <property type="protein sequence ID" value="QGT77478.1"/>
    <property type="molecule type" value="Genomic_DNA"/>
</dbReference>
<evidence type="ECO:0000256" key="6">
    <source>
        <dbReference type="HAMAP-Rule" id="MF_01894"/>
    </source>
</evidence>
<dbReference type="GO" id="GO:0007062">
    <property type="term" value="P:sister chromatid cohesion"/>
    <property type="evidence" value="ECO:0007669"/>
    <property type="project" value="InterPro"/>
</dbReference>
<dbReference type="InterPro" id="IPR024704">
    <property type="entry name" value="SMC"/>
</dbReference>
<dbReference type="KEGG" id="ghl:GM160_00485"/>
<feature type="compositionally biased region" description="Basic and acidic residues" evidence="7">
    <location>
        <begin position="819"/>
        <end position="863"/>
    </location>
</feature>
<feature type="region of interest" description="Disordered" evidence="7">
    <location>
        <begin position="466"/>
        <end position="489"/>
    </location>
</feature>
<comment type="subcellular location">
    <subcellularLocation>
        <location evidence="6">Cytoplasm</location>
    </subcellularLocation>
</comment>
<dbReference type="InterPro" id="IPR027417">
    <property type="entry name" value="P-loop_NTPase"/>
</dbReference>
<dbReference type="GO" id="GO:0003677">
    <property type="term" value="F:DNA binding"/>
    <property type="evidence" value="ECO:0007669"/>
    <property type="project" value="UniProtKB-UniRule"/>
</dbReference>
<comment type="subunit">
    <text evidence="6">Homodimer.</text>
</comment>
<evidence type="ECO:0000313" key="9">
    <source>
        <dbReference type="EMBL" id="QGT77478.1"/>
    </source>
</evidence>
<name>A0A6I6CY02_9GAMM</name>
<evidence type="ECO:0000313" key="10">
    <source>
        <dbReference type="Proteomes" id="UP000427716"/>
    </source>
</evidence>
<dbReference type="GO" id="GO:0007059">
    <property type="term" value="P:chromosome segregation"/>
    <property type="evidence" value="ECO:0007669"/>
    <property type="project" value="UniProtKB-UniRule"/>
</dbReference>
<feature type="coiled-coil region" evidence="6">
    <location>
        <begin position="642"/>
        <end position="669"/>
    </location>
</feature>
<evidence type="ECO:0000259" key="8">
    <source>
        <dbReference type="Pfam" id="PF02463"/>
    </source>
</evidence>
<organism evidence="9 10">
    <name type="scientific">Guyparkeria halophila</name>
    <dbReference type="NCBI Taxonomy" id="47960"/>
    <lineage>
        <taxon>Bacteria</taxon>
        <taxon>Pseudomonadati</taxon>
        <taxon>Pseudomonadota</taxon>
        <taxon>Gammaproteobacteria</taxon>
        <taxon>Chromatiales</taxon>
        <taxon>Thioalkalibacteraceae</taxon>
        <taxon>Guyparkeria</taxon>
    </lineage>
</organism>
<dbReference type="AlphaFoldDB" id="A0A6I6CY02"/>
<gene>
    <name evidence="6" type="primary">smc</name>
    <name evidence="9" type="ORF">GM160_00485</name>
</gene>
<dbReference type="SUPFAM" id="SSF52540">
    <property type="entry name" value="P-loop containing nucleoside triphosphate hydrolases"/>
    <property type="match status" value="2"/>
</dbReference>
<sequence>MRLTRLYLAGFKSFASPTEIRLPANTLAIVGPNGCGKSNLIDALRWVMGESSARHLRGQALDDLIFAGSGERAAASRAVVELTLDNRERRIHGPFAAYNELTVRRSLDRDGQSRYEINNTRVRRRDVVDLFLGTGVGARSYSVIEQGQVNRIVDAKPDELRGYLEEAAGISVYRERRRETANRISHTEENLSRLNDIAAELERQEATLARQARAARRYRELAAVRRRRQVEAAAVALIQARDERARLDRIVAETGQIETACQQRLAAAEAAQDEAERAVQAAADRLAELSAEKYRLANDLNAVTTRQAELDARLEGLERQAHHDRETAERREGERREAETRRDRLIAEQRDTRASLDELAAAHERARDARANAEAELDALRREAMTAAEARIGPQREQARLGERLEAVERECRRLEAAPAAAELARAREELAELERERQERAGQIESATRSVAAHARRHDQAVAAAEASESAWREREEAHRQARQARDELAAERQALERLIAAHASQESEASTGARLADRLVEADIHEPWVGHALGEALEAELVEDLDAMVAAEIERFHESEGAGGWWLEAQAGLDSDWLAERIGDFPGRPAENLETALSRRPSLGRGEFLITPTGWWVGRHWLGRSGNGGAAAHLAHLARRRELDAAIEAARVELEQADARLAESRAAFEADREAVETSRRERDQQAHALESIELADRHLGERLERLAQTIETLEARAATESEELETARREQARLVAERDAAAEAVTEADRRRNQAVERQEAAREALEAARETARVAADRFHRARREIEQRDETIARLGDEIRRLDQEREAIARRLADQDRERDRVRGDREGLSTERDRHAARLAEAEAAEAEAREAQRDATEAQAAARQAVTELRGERDAARATSEQARIDRAQGETREQHARARLEEAREQLAEDEDEPEAEAIEALAAEPGVADRLATELADLEGQIRRLGAVNLSAIEDHREVEARRDELAGQIADVESALAQLAEAIETMDRQTRERFRETFHAVNQRLGPRFDALFGGGEARLELTGDDPLDAGVALMARPPGKRISHLSLLSGGERALTATALIFAIFELNPAPFCILDEVDAPLDEANVGRFCAMVSAMSDRVQFMYITHNKTTMASASALVGVTMREAGVSRIVSVDIDAAVDLVET</sequence>
<keyword evidence="2 6" id="KW-0547">Nucleotide-binding</keyword>
<keyword evidence="3 6" id="KW-0067">ATP-binding</keyword>